<dbReference type="RefSeq" id="WP_165434944.1">
    <property type="nucleotide sequence ID" value="NZ_SGXA01000003.1"/>
</dbReference>
<protein>
    <submittedName>
        <fullName evidence="1">Uncharacterized protein</fullName>
    </submittedName>
</protein>
<dbReference type="AlphaFoldDB" id="A0A4Q7MN52"/>
<keyword evidence="2" id="KW-1185">Reference proteome</keyword>
<gene>
    <name evidence="1" type="ORF">EV199_4938</name>
</gene>
<dbReference type="EMBL" id="SGXA01000003">
    <property type="protein sequence ID" value="RZS69113.1"/>
    <property type="molecule type" value="Genomic_DNA"/>
</dbReference>
<reference evidence="1 2" key="1">
    <citation type="submission" date="2019-02" db="EMBL/GenBank/DDBJ databases">
        <title>Genomic Encyclopedia of Type Strains, Phase IV (KMG-IV): sequencing the most valuable type-strain genomes for metagenomic binning, comparative biology and taxonomic classification.</title>
        <authorList>
            <person name="Goeker M."/>
        </authorList>
    </citation>
    <scope>NUCLEOTIDE SEQUENCE [LARGE SCALE GENOMIC DNA]</scope>
    <source>
        <strain evidence="1 2">DSM 18116</strain>
    </source>
</reference>
<evidence type="ECO:0000313" key="2">
    <source>
        <dbReference type="Proteomes" id="UP000293874"/>
    </source>
</evidence>
<name>A0A4Q7MN52_9BACT</name>
<sequence length="130" mass="15115">MTMNCSTLVKSIFFTIMGKTYTQAQLEKIEGGRRYVKSSTNEDKEVLYYAVVNIGPSLFGSLINSNSDTVWSRVEDPTSFKYEEMEKYAEVFHITLERFQEIMRNQREFNAEARKAGLPIGREKYKQSRS</sequence>
<accession>A0A4Q7MN52</accession>
<evidence type="ECO:0000313" key="1">
    <source>
        <dbReference type="EMBL" id="RZS69113.1"/>
    </source>
</evidence>
<proteinExistence type="predicted"/>
<dbReference type="Proteomes" id="UP000293874">
    <property type="component" value="Unassembled WGS sequence"/>
</dbReference>
<comment type="caution">
    <text evidence="1">The sequence shown here is derived from an EMBL/GenBank/DDBJ whole genome shotgun (WGS) entry which is preliminary data.</text>
</comment>
<organism evidence="1 2">
    <name type="scientific">Pseudobacter ginsenosidimutans</name>
    <dbReference type="NCBI Taxonomy" id="661488"/>
    <lineage>
        <taxon>Bacteria</taxon>
        <taxon>Pseudomonadati</taxon>
        <taxon>Bacteroidota</taxon>
        <taxon>Chitinophagia</taxon>
        <taxon>Chitinophagales</taxon>
        <taxon>Chitinophagaceae</taxon>
        <taxon>Pseudobacter</taxon>
    </lineage>
</organism>